<evidence type="ECO:0000313" key="1">
    <source>
        <dbReference type="EMBL" id="ETN97547.1"/>
    </source>
</evidence>
<reference evidence="1 2" key="1">
    <citation type="journal article" date="2013" name="Curr. Biol.">
        <title>The Genome of the Foraminiferan Reticulomyxa filosa.</title>
        <authorList>
            <person name="Glockner G."/>
            <person name="Hulsmann N."/>
            <person name="Schleicher M."/>
            <person name="Noegel A.A."/>
            <person name="Eichinger L."/>
            <person name="Gallinger C."/>
            <person name="Pawlowski J."/>
            <person name="Sierra R."/>
            <person name="Euteneuer U."/>
            <person name="Pillet L."/>
            <person name="Moustafa A."/>
            <person name="Platzer M."/>
            <person name="Groth M."/>
            <person name="Szafranski K."/>
            <person name="Schliwa M."/>
        </authorList>
    </citation>
    <scope>NUCLEOTIDE SEQUENCE [LARGE SCALE GENOMIC DNA]</scope>
</reference>
<feature type="non-terminal residue" evidence="1">
    <location>
        <position position="96"/>
    </location>
</feature>
<dbReference type="InterPro" id="IPR013761">
    <property type="entry name" value="SAM/pointed_sf"/>
</dbReference>
<feature type="non-terminal residue" evidence="1">
    <location>
        <position position="1"/>
    </location>
</feature>
<keyword evidence="2" id="KW-1185">Reference proteome</keyword>
<dbReference type="Gene3D" id="1.10.150.50">
    <property type="entry name" value="Transcription Factor, Ets-1"/>
    <property type="match status" value="1"/>
</dbReference>
<evidence type="ECO:0000313" key="2">
    <source>
        <dbReference type="Proteomes" id="UP000023152"/>
    </source>
</evidence>
<dbReference type="EMBL" id="ASPP01049338">
    <property type="protein sequence ID" value="ETN97547.1"/>
    <property type="molecule type" value="Genomic_DNA"/>
</dbReference>
<accession>X6L765</accession>
<comment type="caution">
    <text evidence="1">The sequence shown here is derived from an EMBL/GenBank/DDBJ whole genome shotgun (WGS) entry which is preliminary data.</text>
</comment>
<sequence>WNKLKKKWSTWNSQEISIFIGHTSKCKKSKINQIHQIIKKNKIDGMLLSKLSKTDLMSIFNFEMLSQACKIYDSFYEICEKYPINMIAFDKDVTKQ</sequence>
<gene>
    <name evidence="1" type="ORF">RFI_39982</name>
</gene>
<protein>
    <submittedName>
        <fullName evidence="1">Uncharacterized protein</fullName>
    </submittedName>
</protein>
<dbReference type="AlphaFoldDB" id="X6L765"/>
<organism evidence="1 2">
    <name type="scientific">Reticulomyxa filosa</name>
    <dbReference type="NCBI Taxonomy" id="46433"/>
    <lineage>
        <taxon>Eukaryota</taxon>
        <taxon>Sar</taxon>
        <taxon>Rhizaria</taxon>
        <taxon>Retaria</taxon>
        <taxon>Foraminifera</taxon>
        <taxon>Monothalamids</taxon>
        <taxon>Reticulomyxidae</taxon>
        <taxon>Reticulomyxa</taxon>
    </lineage>
</organism>
<dbReference type="Proteomes" id="UP000023152">
    <property type="component" value="Unassembled WGS sequence"/>
</dbReference>
<proteinExistence type="predicted"/>
<name>X6L765_RETFI</name>